<gene>
    <name evidence="2" type="ORF">F3Y22_tig00110393pilonHSYRG00214</name>
</gene>
<organism evidence="2 3">
    <name type="scientific">Hibiscus syriacus</name>
    <name type="common">Rose of Sharon</name>
    <dbReference type="NCBI Taxonomy" id="106335"/>
    <lineage>
        <taxon>Eukaryota</taxon>
        <taxon>Viridiplantae</taxon>
        <taxon>Streptophyta</taxon>
        <taxon>Embryophyta</taxon>
        <taxon>Tracheophyta</taxon>
        <taxon>Spermatophyta</taxon>
        <taxon>Magnoliopsida</taxon>
        <taxon>eudicotyledons</taxon>
        <taxon>Gunneridae</taxon>
        <taxon>Pentapetalae</taxon>
        <taxon>rosids</taxon>
        <taxon>malvids</taxon>
        <taxon>Malvales</taxon>
        <taxon>Malvaceae</taxon>
        <taxon>Malvoideae</taxon>
        <taxon>Hibiscus</taxon>
    </lineage>
</organism>
<dbReference type="Pfam" id="PF01535">
    <property type="entry name" value="PPR"/>
    <property type="match status" value="1"/>
</dbReference>
<dbReference type="Pfam" id="PF13812">
    <property type="entry name" value="PPR_3"/>
    <property type="match status" value="1"/>
</dbReference>
<dbReference type="Proteomes" id="UP000436088">
    <property type="component" value="Unassembled WGS sequence"/>
</dbReference>
<sequence>MGSKFKMNGIANLLQTCIDNKSLLLGKVFHANVLRNNLLTNTFLCNRLIELYSKCNDSSSADRTFHYTPHKDIYSWNAIFSFYYKDGNLNFARKEKALDVYKLMVSEGFLPTHITFGIVLSACGSVLDLQLGKRCHGLVKCNVLLGEQVHGLAIKLGFENDLYFPNSLLDTYAKNGIMNNADIVFHNLGKVSIVSWNIMIAGYGQKGNSGKSYRVF</sequence>
<dbReference type="PANTHER" id="PTHR47926:SF468">
    <property type="entry name" value="PENTATRICOPEPTIDE REPEAT-CONTAINING PROTEIN"/>
    <property type="match status" value="1"/>
</dbReference>
<dbReference type="AlphaFoldDB" id="A0A6A3APA4"/>
<dbReference type="Gene3D" id="1.25.40.10">
    <property type="entry name" value="Tetratricopeptide repeat domain"/>
    <property type="match status" value="2"/>
</dbReference>
<keyword evidence="1" id="KW-0677">Repeat</keyword>
<evidence type="ECO:0000313" key="3">
    <source>
        <dbReference type="Proteomes" id="UP000436088"/>
    </source>
</evidence>
<dbReference type="GO" id="GO:0009451">
    <property type="term" value="P:RNA modification"/>
    <property type="evidence" value="ECO:0007669"/>
    <property type="project" value="InterPro"/>
</dbReference>
<comment type="caution">
    <text evidence="2">The sequence shown here is derived from an EMBL/GenBank/DDBJ whole genome shotgun (WGS) entry which is preliminary data.</text>
</comment>
<evidence type="ECO:0000256" key="1">
    <source>
        <dbReference type="ARBA" id="ARBA00022737"/>
    </source>
</evidence>
<proteinExistence type="predicted"/>
<dbReference type="InterPro" id="IPR011990">
    <property type="entry name" value="TPR-like_helical_dom_sf"/>
</dbReference>
<evidence type="ECO:0000313" key="2">
    <source>
        <dbReference type="EMBL" id="KAE8706454.1"/>
    </source>
</evidence>
<reference evidence="2" key="1">
    <citation type="submission" date="2019-09" db="EMBL/GenBank/DDBJ databases">
        <title>Draft genome information of white flower Hibiscus syriacus.</title>
        <authorList>
            <person name="Kim Y.-M."/>
        </authorList>
    </citation>
    <scope>NUCLEOTIDE SEQUENCE [LARGE SCALE GENOMIC DNA]</scope>
    <source>
        <strain evidence="2">YM2019G1</strain>
    </source>
</reference>
<dbReference type="InterPro" id="IPR002885">
    <property type="entry name" value="PPR_rpt"/>
</dbReference>
<dbReference type="PANTHER" id="PTHR47926">
    <property type="entry name" value="PENTATRICOPEPTIDE REPEAT-CONTAINING PROTEIN"/>
    <property type="match status" value="1"/>
</dbReference>
<name>A0A6A3APA4_HIBSY</name>
<dbReference type="EMBL" id="VEPZ02000970">
    <property type="protein sequence ID" value="KAE8706454.1"/>
    <property type="molecule type" value="Genomic_DNA"/>
</dbReference>
<keyword evidence="3" id="KW-1185">Reference proteome</keyword>
<evidence type="ECO:0008006" key="4">
    <source>
        <dbReference type="Google" id="ProtNLM"/>
    </source>
</evidence>
<dbReference type="GO" id="GO:0003723">
    <property type="term" value="F:RNA binding"/>
    <property type="evidence" value="ECO:0007669"/>
    <property type="project" value="InterPro"/>
</dbReference>
<dbReference type="InterPro" id="IPR046960">
    <property type="entry name" value="PPR_At4g14850-like_plant"/>
</dbReference>
<protein>
    <recommendedName>
        <fullName evidence="4">Pentatricopeptide repeat-containing protein</fullName>
    </recommendedName>
</protein>
<accession>A0A6A3APA4</accession>